<dbReference type="OrthoDB" id="1491115at2"/>
<name>A0A2S6NNZ0_RHOGL</name>
<dbReference type="EMBL" id="NHRY01000032">
    <property type="protein sequence ID" value="PPQ39540.1"/>
    <property type="molecule type" value="Genomic_DNA"/>
</dbReference>
<organism evidence="1 2">
    <name type="scientific">Rhodopila globiformis</name>
    <name type="common">Rhodopseudomonas globiformis</name>
    <dbReference type="NCBI Taxonomy" id="1071"/>
    <lineage>
        <taxon>Bacteria</taxon>
        <taxon>Pseudomonadati</taxon>
        <taxon>Pseudomonadota</taxon>
        <taxon>Alphaproteobacteria</taxon>
        <taxon>Acetobacterales</taxon>
        <taxon>Acetobacteraceae</taxon>
        <taxon>Rhodopila</taxon>
    </lineage>
</organism>
<evidence type="ECO:0000313" key="2">
    <source>
        <dbReference type="Proteomes" id="UP000239724"/>
    </source>
</evidence>
<protein>
    <recommendedName>
        <fullName evidence="3">DUF2252 domain-containing protein</fullName>
    </recommendedName>
</protein>
<gene>
    <name evidence="1" type="ORF">CCS01_01205</name>
</gene>
<keyword evidence="2" id="KW-1185">Reference proteome</keyword>
<dbReference type="RefSeq" id="WP_104517014.1">
    <property type="nucleotide sequence ID" value="NZ_NHRY01000032.1"/>
</dbReference>
<proteinExistence type="predicted"/>
<dbReference type="AlphaFoldDB" id="A0A2S6NNZ0"/>
<dbReference type="Proteomes" id="UP000239724">
    <property type="component" value="Unassembled WGS sequence"/>
</dbReference>
<sequence>MPLEHMQTAGVLPRAERRQAGRALRKIVPRSLHGQWAPSPKRRDPVDLLVETGRHRIASLLPIRYDRMRASPFAFFRGAAAIMAADLADTPSSGLWVQACGDCHLANFGVFASPVGNPVFDLNDFDETLPAPFEWDVKRLAASFAIDALSRGLGNTAARQMAAQAMEAYRRHLQDLARQDPLRAWWSHVGVAELLGGIDDARLREREMRRLETAVEAGHQGYPRLVEKSRGLWRIKEKPPLVVPLSSQRDDTHEIVARTAFEAYRLSLPEERRVLLDRYELADVAFKVVGVGSVGTFCAIGLFVTRDDQTLLLQLKEAQASALAPYAGSSLYHNQGQRVVVGQRMMQSQPDPFLGWTQESGNDQHCYVRHFRDSRLSPIGQDLAEEALPYHATLCGIALARAHARSGDAARIAGYLGTGRAFDVAVARFALAYAAQNELDWRLFLEAIKAGQIEARAA</sequence>
<reference evidence="1 2" key="1">
    <citation type="journal article" date="2018" name="Arch. Microbiol.">
        <title>New insights into the metabolic potential of the phototrophic purple bacterium Rhodopila globiformis DSM 161(T) from its draft genome sequence and evidence for a vanadium-dependent nitrogenase.</title>
        <authorList>
            <person name="Imhoff J.F."/>
            <person name="Rahn T."/>
            <person name="Kunzel S."/>
            <person name="Neulinger S.C."/>
        </authorList>
    </citation>
    <scope>NUCLEOTIDE SEQUENCE [LARGE SCALE GENOMIC DNA]</scope>
    <source>
        <strain evidence="1 2">DSM 161</strain>
    </source>
</reference>
<evidence type="ECO:0008006" key="3">
    <source>
        <dbReference type="Google" id="ProtNLM"/>
    </source>
</evidence>
<evidence type="ECO:0000313" key="1">
    <source>
        <dbReference type="EMBL" id="PPQ39540.1"/>
    </source>
</evidence>
<accession>A0A2S6NNZ0</accession>
<dbReference type="PANTHER" id="PTHR39441:SF1">
    <property type="entry name" value="DUF2252 DOMAIN-CONTAINING PROTEIN"/>
    <property type="match status" value="1"/>
</dbReference>
<dbReference type="Pfam" id="PF10009">
    <property type="entry name" value="DUF2252"/>
    <property type="match status" value="1"/>
</dbReference>
<dbReference type="InterPro" id="IPR018721">
    <property type="entry name" value="DUF2252"/>
</dbReference>
<dbReference type="PANTHER" id="PTHR39441">
    <property type="entry name" value="DUF2252 DOMAIN-CONTAINING PROTEIN"/>
    <property type="match status" value="1"/>
</dbReference>
<comment type="caution">
    <text evidence="1">The sequence shown here is derived from an EMBL/GenBank/DDBJ whole genome shotgun (WGS) entry which is preliminary data.</text>
</comment>